<dbReference type="GO" id="GO:0005576">
    <property type="term" value="C:extracellular region"/>
    <property type="evidence" value="ECO:0007669"/>
    <property type="project" value="InterPro"/>
</dbReference>
<feature type="domain" description="Chitin-binding type-2" evidence="8">
    <location>
        <begin position="211"/>
        <end position="278"/>
    </location>
</feature>
<dbReference type="Pfam" id="PF01607">
    <property type="entry name" value="CBM_14"/>
    <property type="match status" value="3"/>
</dbReference>
<gene>
    <name evidence="9" type="ORF">BINO364_LOCUS8365</name>
</gene>
<keyword evidence="5" id="KW-0325">Glycoprotein</keyword>
<dbReference type="Gene3D" id="2.170.140.10">
    <property type="entry name" value="Chitin binding domain"/>
    <property type="match status" value="3"/>
</dbReference>
<dbReference type="SMART" id="SM00494">
    <property type="entry name" value="ChtBD2"/>
    <property type="match status" value="3"/>
</dbReference>
<evidence type="ECO:0000313" key="10">
    <source>
        <dbReference type="Proteomes" id="UP000838878"/>
    </source>
</evidence>
<proteinExistence type="predicted"/>
<feature type="signal peptide" evidence="7">
    <location>
        <begin position="1"/>
        <end position="16"/>
    </location>
</feature>
<accession>A0A8J9V9G8</accession>
<feature type="domain" description="Chitin-binding type-2" evidence="8">
    <location>
        <begin position="148"/>
        <end position="206"/>
    </location>
</feature>
<evidence type="ECO:0000256" key="7">
    <source>
        <dbReference type="SAM" id="SignalP"/>
    </source>
</evidence>
<evidence type="ECO:0000256" key="2">
    <source>
        <dbReference type="ARBA" id="ARBA00022729"/>
    </source>
</evidence>
<keyword evidence="1" id="KW-0147">Chitin-binding</keyword>
<feature type="chain" id="PRO_5035476680" description="Chitin-binding type-2 domain-containing protein" evidence="7">
    <location>
        <begin position="17"/>
        <end position="334"/>
    </location>
</feature>
<keyword evidence="3" id="KW-0677">Repeat</keyword>
<dbReference type="Proteomes" id="UP000838878">
    <property type="component" value="Chromosome 3"/>
</dbReference>
<dbReference type="GO" id="GO:0008061">
    <property type="term" value="F:chitin binding"/>
    <property type="evidence" value="ECO:0007669"/>
    <property type="project" value="UniProtKB-KW"/>
</dbReference>
<dbReference type="PANTHER" id="PTHR23301:SF98">
    <property type="entry name" value="CHITIN-BINDING TYPE-2 DOMAIN-CONTAINING PROTEIN-RELATED"/>
    <property type="match status" value="1"/>
</dbReference>
<feature type="domain" description="Chitin-binding type-2" evidence="8">
    <location>
        <begin position="79"/>
        <end position="138"/>
    </location>
</feature>
<dbReference type="InterPro" id="IPR036508">
    <property type="entry name" value="Chitin-bd_dom_sf"/>
</dbReference>
<dbReference type="AlphaFoldDB" id="A0A8J9V9G8"/>
<evidence type="ECO:0000256" key="6">
    <source>
        <dbReference type="SAM" id="MobiDB-lite"/>
    </source>
</evidence>
<feature type="compositionally biased region" description="Low complexity" evidence="6">
    <location>
        <begin position="35"/>
        <end position="45"/>
    </location>
</feature>
<sequence>MRTLIVLACICALAYAREEFVVDDTSNFEYDRNVNSESNNNSNEEGSTVSQTLNERRQGRYRALPREHNEKPIPKEAISQICREKNERYPVPGSCDRYVECLNGTAEEKQCPDGLRYNPNVRFNVYPCQYPVDVPCLERSALQPAQPTDDCPHQFGYFKIGDARNCSGFRNCAHGVGFDFVCPEGLAFSSSTYRCEWPDEVEDCDAEAFLGFRCPEVPESKELGPPAGYRTYRSSTDCQIYFICINGKPRRLSCGGYAGFDELTGSCVAADEIPACPEELRLNAARSRDAEKERQTVQNAYEKFKSDRRLFNYSPTTLQPLFGDIEIGSNPEQD</sequence>
<feature type="non-terminal residue" evidence="9">
    <location>
        <position position="334"/>
    </location>
</feature>
<evidence type="ECO:0000259" key="8">
    <source>
        <dbReference type="PROSITE" id="PS50940"/>
    </source>
</evidence>
<keyword evidence="10" id="KW-1185">Reference proteome</keyword>
<reference evidence="9" key="1">
    <citation type="submission" date="2021-12" db="EMBL/GenBank/DDBJ databases">
        <authorList>
            <person name="Martin H S."/>
        </authorList>
    </citation>
    <scope>NUCLEOTIDE SEQUENCE</scope>
</reference>
<dbReference type="PROSITE" id="PS50940">
    <property type="entry name" value="CHIT_BIND_II"/>
    <property type="match status" value="3"/>
</dbReference>
<dbReference type="PANTHER" id="PTHR23301">
    <property type="entry name" value="CHITIN BINDING PERITROPHIN-A"/>
    <property type="match status" value="1"/>
</dbReference>
<dbReference type="InterPro" id="IPR002557">
    <property type="entry name" value="Chitin-bd_dom"/>
</dbReference>
<dbReference type="OrthoDB" id="9991479at2759"/>
<evidence type="ECO:0000256" key="1">
    <source>
        <dbReference type="ARBA" id="ARBA00022669"/>
    </source>
</evidence>
<evidence type="ECO:0000313" key="9">
    <source>
        <dbReference type="EMBL" id="CAH0722405.1"/>
    </source>
</evidence>
<name>A0A8J9V9G8_9NEOP</name>
<organism evidence="9 10">
    <name type="scientific">Brenthis ino</name>
    <name type="common">lesser marbled fritillary</name>
    <dbReference type="NCBI Taxonomy" id="405034"/>
    <lineage>
        <taxon>Eukaryota</taxon>
        <taxon>Metazoa</taxon>
        <taxon>Ecdysozoa</taxon>
        <taxon>Arthropoda</taxon>
        <taxon>Hexapoda</taxon>
        <taxon>Insecta</taxon>
        <taxon>Pterygota</taxon>
        <taxon>Neoptera</taxon>
        <taxon>Endopterygota</taxon>
        <taxon>Lepidoptera</taxon>
        <taxon>Glossata</taxon>
        <taxon>Ditrysia</taxon>
        <taxon>Papilionoidea</taxon>
        <taxon>Nymphalidae</taxon>
        <taxon>Heliconiinae</taxon>
        <taxon>Argynnini</taxon>
        <taxon>Brenthis</taxon>
    </lineage>
</organism>
<dbReference type="EMBL" id="OV170223">
    <property type="protein sequence ID" value="CAH0722405.1"/>
    <property type="molecule type" value="Genomic_DNA"/>
</dbReference>
<feature type="region of interest" description="Disordered" evidence="6">
    <location>
        <begin position="33"/>
        <end position="55"/>
    </location>
</feature>
<keyword evidence="2 7" id="KW-0732">Signal</keyword>
<dbReference type="SUPFAM" id="SSF57625">
    <property type="entry name" value="Invertebrate chitin-binding proteins"/>
    <property type="match status" value="3"/>
</dbReference>
<dbReference type="InterPro" id="IPR051940">
    <property type="entry name" value="Chitin_bind-dev_reg"/>
</dbReference>
<evidence type="ECO:0000256" key="5">
    <source>
        <dbReference type="ARBA" id="ARBA00023180"/>
    </source>
</evidence>
<protein>
    <recommendedName>
        <fullName evidence="8">Chitin-binding type-2 domain-containing protein</fullName>
    </recommendedName>
</protein>
<evidence type="ECO:0000256" key="4">
    <source>
        <dbReference type="ARBA" id="ARBA00023157"/>
    </source>
</evidence>
<keyword evidence="4" id="KW-1015">Disulfide bond</keyword>
<evidence type="ECO:0000256" key="3">
    <source>
        <dbReference type="ARBA" id="ARBA00022737"/>
    </source>
</evidence>